<evidence type="ECO:0000313" key="1">
    <source>
        <dbReference type="EMBL" id="ACT96432.1"/>
    </source>
</evidence>
<dbReference type="EMBL" id="CP001619">
    <property type="protein sequence ID" value="ACT96432.1"/>
    <property type="molecule type" value="Genomic_DNA"/>
</dbReference>
<proteinExistence type="predicted"/>
<gene>
    <name evidence="1" type="ordered locus">Dfer_5234</name>
</gene>
<protein>
    <submittedName>
        <fullName evidence="1">Uncharacterized protein</fullName>
    </submittedName>
</protein>
<dbReference type="KEGG" id="dfe:Dfer_5234"/>
<dbReference type="HOGENOM" id="CLU_727113_0_0_10"/>
<dbReference type="eggNOG" id="ENOG502ZR0X">
    <property type="taxonomic scope" value="Bacteria"/>
</dbReference>
<dbReference type="RefSeq" id="WP_015814673.1">
    <property type="nucleotide sequence ID" value="NC_013037.1"/>
</dbReference>
<name>C6VT68_DYAFD</name>
<sequence length="380" mass="40895">MKASFYIKILFYSVCVWIFIIFHSCSGNDENIKQENIIRSSSDSSNLKILNDIEDHFAALKSSSSSMEHIQFRLKRLNANGDFKNGVLAPEHIAISPILVNVKDSVSKLFDPDLQPCPIPEKVLKKLRKFKDEKKSWVPRELASLLGGMPDKALYLKGTGLTVVLHSINVKHTNGKSETHIVIGAPTFSNININEWISKSSNNSFGYTLDCSGLMNASIDGTATVPGADIKTSAAAAMNKKSSMFVGAGVVISPLYSAFFGSASGVKMADADRVELLNALVSTPGIVDSDEIELMMSYEVIWASSKGEQGFNGSANFSAKGGLGIGIAQAGGSTDLSGSVSRSSSYGSFDTYLTGRQRLNAPGYVNLVKVKDLIRQLSGQ</sequence>
<evidence type="ECO:0000313" key="2">
    <source>
        <dbReference type="Proteomes" id="UP000002011"/>
    </source>
</evidence>
<dbReference type="OrthoDB" id="9844699at2"/>
<accession>C6VT68</accession>
<dbReference type="AlphaFoldDB" id="C6VT68"/>
<keyword evidence="2" id="KW-1185">Reference proteome</keyword>
<dbReference type="Proteomes" id="UP000002011">
    <property type="component" value="Chromosome"/>
</dbReference>
<organism evidence="1 2">
    <name type="scientific">Dyadobacter fermentans (strain ATCC 700827 / DSM 18053 / CIP 107007 / KCTC 52180 / NS114)</name>
    <dbReference type="NCBI Taxonomy" id="471854"/>
    <lineage>
        <taxon>Bacteria</taxon>
        <taxon>Pseudomonadati</taxon>
        <taxon>Bacteroidota</taxon>
        <taxon>Cytophagia</taxon>
        <taxon>Cytophagales</taxon>
        <taxon>Spirosomataceae</taxon>
        <taxon>Dyadobacter</taxon>
    </lineage>
</organism>
<reference evidence="1 2" key="1">
    <citation type="journal article" date="2009" name="Stand. Genomic Sci.">
        <title>Complete genome sequence of Dyadobacter fermentans type strain (NS114).</title>
        <authorList>
            <person name="Lang E."/>
            <person name="Lapidus A."/>
            <person name="Chertkov O."/>
            <person name="Brettin T."/>
            <person name="Detter J.C."/>
            <person name="Han C."/>
            <person name="Copeland A."/>
            <person name="Glavina Del Rio T."/>
            <person name="Nolan M."/>
            <person name="Chen F."/>
            <person name="Lucas S."/>
            <person name="Tice H."/>
            <person name="Cheng J.F."/>
            <person name="Land M."/>
            <person name="Hauser L."/>
            <person name="Chang Y.J."/>
            <person name="Jeffries C.D."/>
            <person name="Kopitz M."/>
            <person name="Bruce D."/>
            <person name="Goodwin L."/>
            <person name="Pitluck S."/>
            <person name="Ovchinnikova G."/>
            <person name="Pati A."/>
            <person name="Ivanova N."/>
            <person name="Mavrommatis K."/>
            <person name="Chen A."/>
            <person name="Palaniappan K."/>
            <person name="Chain P."/>
            <person name="Bristow J."/>
            <person name="Eisen J.A."/>
            <person name="Markowitz V."/>
            <person name="Hugenholtz P."/>
            <person name="Goker M."/>
            <person name="Rohde M."/>
            <person name="Kyrpides N.C."/>
            <person name="Klenk H.P."/>
        </authorList>
    </citation>
    <scope>NUCLEOTIDE SEQUENCE [LARGE SCALE GENOMIC DNA]</scope>
    <source>
        <strain evidence="2">ATCC 700827 / DSM 18053 / CIP 107007 / KCTC 52180 / NS114</strain>
    </source>
</reference>